<feature type="compositionally biased region" description="Low complexity" evidence="1">
    <location>
        <begin position="1"/>
        <end position="17"/>
    </location>
</feature>
<feature type="domain" description="Retrotransposon gag" evidence="2">
    <location>
        <begin position="165"/>
        <end position="234"/>
    </location>
</feature>
<feature type="compositionally biased region" description="Polar residues" evidence="1">
    <location>
        <begin position="18"/>
        <end position="30"/>
    </location>
</feature>
<evidence type="ECO:0000259" key="2">
    <source>
        <dbReference type="Pfam" id="PF03732"/>
    </source>
</evidence>
<reference evidence="3" key="3">
    <citation type="submission" date="2025-09" db="UniProtKB">
        <authorList>
            <consortium name="Ensembl"/>
        </authorList>
    </citation>
    <scope>IDENTIFICATION</scope>
</reference>
<reference evidence="3" key="2">
    <citation type="submission" date="2025-08" db="UniProtKB">
        <authorList>
            <consortium name="Ensembl"/>
        </authorList>
    </citation>
    <scope>IDENTIFICATION</scope>
</reference>
<evidence type="ECO:0000256" key="1">
    <source>
        <dbReference type="SAM" id="MobiDB-lite"/>
    </source>
</evidence>
<evidence type="ECO:0000313" key="4">
    <source>
        <dbReference type="Proteomes" id="UP000694580"/>
    </source>
</evidence>
<dbReference type="PANTHER" id="PTHR15503">
    <property type="entry name" value="LDOC1 RELATED"/>
    <property type="match status" value="1"/>
</dbReference>
<dbReference type="Ensembl" id="ENSDCDT00010038554.1">
    <property type="protein sequence ID" value="ENSDCDP00010031156.1"/>
    <property type="gene ID" value="ENSDCDG00010019862.1"/>
</dbReference>
<dbReference type="AlphaFoldDB" id="A0AAY4CEX4"/>
<accession>A0AAY4CEX4</accession>
<feature type="region of interest" description="Disordered" evidence="1">
    <location>
        <begin position="86"/>
        <end position="113"/>
    </location>
</feature>
<feature type="region of interest" description="Disordered" evidence="1">
    <location>
        <begin position="274"/>
        <end position="315"/>
    </location>
</feature>
<proteinExistence type="predicted"/>
<dbReference type="Pfam" id="PF03732">
    <property type="entry name" value="Retrotrans_gag"/>
    <property type="match status" value="1"/>
</dbReference>
<protein>
    <recommendedName>
        <fullName evidence="2">Retrotransposon gag domain-containing protein</fullName>
    </recommendedName>
</protein>
<evidence type="ECO:0000313" key="3">
    <source>
        <dbReference type="Ensembl" id="ENSDCDP00010031156.1"/>
    </source>
</evidence>
<dbReference type="PANTHER" id="PTHR15503:SF22">
    <property type="entry name" value="TRANSPOSON TY3-I GAG POLYPROTEIN"/>
    <property type="match status" value="1"/>
</dbReference>
<keyword evidence="4" id="KW-1185">Reference proteome</keyword>
<reference evidence="3 4" key="1">
    <citation type="submission" date="2020-06" db="EMBL/GenBank/DDBJ databases">
        <authorList>
            <consortium name="Wellcome Sanger Institute Data Sharing"/>
        </authorList>
    </citation>
    <scope>NUCLEOTIDE SEQUENCE [LARGE SCALE GENOMIC DNA]</scope>
</reference>
<feature type="compositionally biased region" description="Low complexity" evidence="1">
    <location>
        <begin position="95"/>
        <end position="111"/>
    </location>
</feature>
<dbReference type="InterPro" id="IPR032567">
    <property type="entry name" value="RTL1-rel"/>
</dbReference>
<dbReference type="InterPro" id="IPR005162">
    <property type="entry name" value="Retrotrans_gag_dom"/>
</dbReference>
<feature type="compositionally biased region" description="Pro residues" evidence="1">
    <location>
        <begin position="284"/>
        <end position="296"/>
    </location>
</feature>
<name>A0AAY4CEX4_9TELE</name>
<dbReference type="GeneTree" id="ENSGT00950000183173"/>
<dbReference type="Proteomes" id="UP000694580">
    <property type="component" value="Chromosome 16"/>
</dbReference>
<sequence length="346" mass="37977">PVLSCPAPSSDPAPHSSNQVSLSSPPTRLSHSGPGSRDRMTEPVNASDFAALCDRVARQENMIECLSQEVRFLRQRLHEVTVAHREHEAANAEQSPRSPAAPEPSLALPERWNGTEGSGEALLTTLSLIFELQPSRYPSSRIALLLTLLVGPAEWAAARINSPSSASLSYSEFVGELRNTFCHPDGVEDVASQLYHLRQGSSSVSQFTARFRTLAAKTPLDDHALRMIYYEGLAPRIRGEMVSREMPATYEALIQLAMRIDRHLLALPKTAAPTPTLHRISRPPLSPPQPTVTPPDPRGEPMQLGRTTLTPEEKQRRFREGLCAYCASPSHRRLACPHRLGNGSPS</sequence>
<organism evidence="3 4">
    <name type="scientific">Denticeps clupeoides</name>
    <name type="common">denticle herring</name>
    <dbReference type="NCBI Taxonomy" id="299321"/>
    <lineage>
        <taxon>Eukaryota</taxon>
        <taxon>Metazoa</taxon>
        <taxon>Chordata</taxon>
        <taxon>Craniata</taxon>
        <taxon>Vertebrata</taxon>
        <taxon>Euteleostomi</taxon>
        <taxon>Actinopterygii</taxon>
        <taxon>Neopterygii</taxon>
        <taxon>Teleostei</taxon>
        <taxon>Clupei</taxon>
        <taxon>Clupeiformes</taxon>
        <taxon>Denticipitoidei</taxon>
        <taxon>Denticipitidae</taxon>
        <taxon>Denticeps</taxon>
    </lineage>
</organism>
<feature type="region of interest" description="Disordered" evidence="1">
    <location>
        <begin position="1"/>
        <end position="42"/>
    </location>
</feature>